<evidence type="ECO:0000256" key="6">
    <source>
        <dbReference type="ARBA" id="ARBA00023136"/>
    </source>
</evidence>
<keyword evidence="6 10" id="KW-0472">Membrane</keyword>
<dbReference type="PRINTS" id="PR00237">
    <property type="entry name" value="GPCRRHODOPSN"/>
</dbReference>
<evidence type="ECO:0000256" key="2">
    <source>
        <dbReference type="ARBA" id="ARBA00022475"/>
    </source>
</evidence>
<feature type="transmembrane region" description="Helical" evidence="10">
    <location>
        <begin position="67"/>
        <end position="91"/>
    </location>
</feature>
<sequence>MSDIWGSNVTFEPPEFTWDIEIPDYTVRNVFHLVVHILAFAFGVPGNCLILRVYWTKARKTSTHVLILALAWVDLTVCVLRIPVITSRALILSGDWTSWVNAYFVFSAVEGTAVVSSFLITGLVAVDRYDCICRSQKRLFTHMRGKIATLVALLCAFFLTLPGYLVLLFYSQTLGTLSWVLMSVSFLGTFATVVLCYGKVFARVRKHVKVCASHNDEPSPQDPNGVQLEHNLPLEQCTQPSAATCEMDSSLIDRTLSMFSNNAGTSSDGCTDFNLNNVPSSTVPCRPPQDVAGHLFLTPTTRQAMQDDVGDERKPSAKPGNGRGPAPQREGGAVLQRKTTRMLFIASAVFLLTWLPYLTCNILSVLADDPPVLLRDIVQNMQVALLINNVVNPLIYGFANRRFRKDCKEVLRKMNFLRCS</sequence>
<keyword evidence="13" id="KW-1185">Reference proteome</keyword>
<keyword evidence="8" id="KW-0807">Transducer</keyword>
<evidence type="ECO:0000259" key="11">
    <source>
        <dbReference type="PROSITE" id="PS50262"/>
    </source>
</evidence>
<protein>
    <recommendedName>
        <fullName evidence="11">G-protein coupled receptors family 1 profile domain-containing protein</fullName>
    </recommendedName>
</protein>
<evidence type="ECO:0000256" key="8">
    <source>
        <dbReference type="ARBA" id="ARBA00023224"/>
    </source>
</evidence>
<feature type="domain" description="G-protein coupled receptors family 1 profile" evidence="11">
    <location>
        <begin position="46"/>
        <end position="396"/>
    </location>
</feature>
<dbReference type="GO" id="GO:0008528">
    <property type="term" value="F:G protein-coupled peptide receptor activity"/>
    <property type="evidence" value="ECO:0007669"/>
    <property type="project" value="TreeGrafter"/>
</dbReference>
<dbReference type="PROSITE" id="PS50262">
    <property type="entry name" value="G_PROTEIN_RECEP_F1_2"/>
    <property type="match status" value="1"/>
</dbReference>
<dbReference type="OMA" id="QFNDSEM"/>
<dbReference type="InterPro" id="IPR017452">
    <property type="entry name" value="GPCR_Rhodpsn_7TM"/>
</dbReference>
<name>A0A914ADY4_PATMI</name>
<dbReference type="PANTHER" id="PTHR24230:SF0">
    <property type="entry name" value="G-PROTEIN COUPLED RECEPTORS FAMILY 1 PROFILE DOMAIN-CONTAINING PROTEIN"/>
    <property type="match status" value="1"/>
</dbReference>
<dbReference type="SUPFAM" id="SSF81321">
    <property type="entry name" value="Family A G protein-coupled receptor-like"/>
    <property type="match status" value="1"/>
</dbReference>
<keyword evidence="4 10" id="KW-1133">Transmembrane helix</keyword>
<feature type="transmembrane region" description="Helical" evidence="10">
    <location>
        <begin position="33"/>
        <end position="55"/>
    </location>
</feature>
<dbReference type="RefSeq" id="XP_038061696.1">
    <property type="nucleotide sequence ID" value="XM_038205768.1"/>
</dbReference>
<accession>A0A914ADY4</accession>
<evidence type="ECO:0000256" key="3">
    <source>
        <dbReference type="ARBA" id="ARBA00022692"/>
    </source>
</evidence>
<keyword evidence="7" id="KW-0675">Receptor</keyword>
<feature type="transmembrane region" description="Helical" evidence="10">
    <location>
        <begin position="176"/>
        <end position="197"/>
    </location>
</feature>
<dbReference type="OrthoDB" id="6093398at2759"/>
<keyword evidence="2" id="KW-1003">Cell membrane</keyword>
<dbReference type="Gene3D" id="1.20.1070.10">
    <property type="entry name" value="Rhodopsin 7-helix transmembrane proteins"/>
    <property type="match status" value="1"/>
</dbReference>
<keyword evidence="5" id="KW-0297">G-protein coupled receptor</keyword>
<feature type="region of interest" description="Disordered" evidence="9">
    <location>
        <begin position="300"/>
        <end position="334"/>
    </location>
</feature>
<evidence type="ECO:0000256" key="1">
    <source>
        <dbReference type="ARBA" id="ARBA00004651"/>
    </source>
</evidence>
<dbReference type="Proteomes" id="UP000887568">
    <property type="component" value="Unplaced"/>
</dbReference>
<feature type="transmembrane region" description="Helical" evidence="10">
    <location>
        <begin position="103"/>
        <end position="126"/>
    </location>
</feature>
<evidence type="ECO:0000313" key="13">
    <source>
        <dbReference type="Proteomes" id="UP000887568"/>
    </source>
</evidence>
<evidence type="ECO:0000256" key="5">
    <source>
        <dbReference type="ARBA" id="ARBA00023040"/>
    </source>
</evidence>
<dbReference type="AlphaFoldDB" id="A0A914ADY4"/>
<dbReference type="PANTHER" id="PTHR24230">
    <property type="entry name" value="G-PROTEIN COUPLED RECEPTOR"/>
    <property type="match status" value="1"/>
</dbReference>
<keyword evidence="3 10" id="KW-0812">Transmembrane</keyword>
<proteinExistence type="predicted"/>
<organism evidence="12 13">
    <name type="scientific">Patiria miniata</name>
    <name type="common">Bat star</name>
    <name type="synonym">Asterina miniata</name>
    <dbReference type="NCBI Taxonomy" id="46514"/>
    <lineage>
        <taxon>Eukaryota</taxon>
        <taxon>Metazoa</taxon>
        <taxon>Echinodermata</taxon>
        <taxon>Eleutherozoa</taxon>
        <taxon>Asterozoa</taxon>
        <taxon>Asteroidea</taxon>
        <taxon>Valvatacea</taxon>
        <taxon>Valvatida</taxon>
        <taxon>Asterinidae</taxon>
        <taxon>Patiria</taxon>
    </lineage>
</organism>
<dbReference type="CDD" id="cd00637">
    <property type="entry name" value="7tm_classA_rhodopsin-like"/>
    <property type="match status" value="1"/>
</dbReference>
<feature type="transmembrane region" description="Helical" evidence="10">
    <location>
        <begin position="147"/>
        <end position="170"/>
    </location>
</feature>
<feature type="transmembrane region" description="Helical" evidence="10">
    <location>
        <begin position="343"/>
        <end position="367"/>
    </location>
</feature>
<evidence type="ECO:0000256" key="10">
    <source>
        <dbReference type="SAM" id="Phobius"/>
    </source>
</evidence>
<dbReference type="EnsemblMetazoa" id="XM_038205768.1">
    <property type="protein sequence ID" value="XP_038061696.1"/>
    <property type="gene ID" value="LOC119732310"/>
</dbReference>
<evidence type="ECO:0000256" key="7">
    <source>
        <dbReference type="ARBA" id="ARBA00023170"/>
    </source>
</evidence>
<dbReference type="GO" id="GO:0005886">
    <property type="term" value="C:plasma membrane"/>
    <property type="evidence" value="ECO:0007669"/>
    <property type="project" value="UniProtKB-SubCell"/>
</dbReference>
<dbReference type="Pfam" id="PF00001">
    <property type="entry name" value="7tm_1"/>
    <property type="match status" value="1"/>
</dbReference>
<dbReference type="GeneID" id="119732310"/>
<comment type="subcellular location">
    <subcellularLocation>
        <location evidence="1">Cell membrane</location>
        <topology evidence="1">Multi-pass membrane protein</topology>
    </subcellularLocation>
</comment>
<dbReference type="InterPro" id="IPR000276">
    <property type="entry name" value="GPCR_Rhodpsn"/>
</dbReference>
<evidence type="ECO:0000256" key="4">
    <source>
        <dbReference type="ARBA" id="ARBA00022989"/>
    </source>
</evidence>
<reference evidence="12" key="1">
    <citation type="submission" date="2022-11" db="UniProtKB">
        <authorList>
            <consortium name="EnsemblMetazoa"/>
        </authorList>
    </citation>
    <scope>IDENTIFICATION</scope>
</reference>
<dbReference type="GO" id="GO:0007218">
    <property type="term" value="P:neuropeptide signaling pathway"/>
    <property type="evidence" value="ECO:0007669"/>
    <property type="project" value="TreeGrafter"/>
</dbReference>
<dbReference type="SMART" id="SM01381">
    <property type="entry name" value="7TM_GPCR_Srsx"/>
    <property type="match status" value="1"/>
</dbReference>
<evidence type="ECO:0000313" key="12">
    <source>
        <dbReference type="EnsemblMetazoa" id="XP_038061696.1"/>
    </source>
</evidence>
<evidence type="ECO:0000256" key="9">
    <source>
        <dbReference type="SAM" id="MobiDB-lite"/>
    </source>
</evidence>
<feature type="transmembrane region" description="Helical" evidence="10">
    <location>
        <begin position="379"/>
        <end position="399"/>
    </location>
</feature>